<evidence type="ECO:0000313" key="2">
    <source>
        <dbReference type="Proteomes" id="UP001223978"/>
    </source>
</evidence>
<sequence>MSTPLTGAEAKRGARPENLRLEALIGECGISRKGFAHRLNQLCTERGVHSDYTHTSVANWCRRGMRPRWPVPDLICVVLAERLGRPVGLADIGMEGCGRLRRSGNAGGEDLDAGLRFPREQPQALSEMTTYWSTLNRRNFLAATPFAASAFSEPVTRWLVSPAEPASGGLPAAGAMAAEPVLAPGGRLPVGRAHIEELREVADSARRWDSRFGGAATKSRSITAYLDERVSPLLRGRYTDAIGRELFSVTSQMARLAGWTAFDAGEHQAAQRHYIQALRLARAAGDEGLGAYILTTMAMQALMRGFASQAIDMAQGAYERVPDADPRVRGFAKLIEARAHARSGDARSASGCLARSEHLQEQAEDGGGRGSDLAWIEFFNRQRIVTDAVELFRDLGNPRAVFAWQAQGAMPGDAFARSRGIRLSMLASAHAQRGDLDQSLRLGRESLGLFTRLQSARGVDYLRLYSRSLQRWQREPAVVAYLGDVRKLGRTLTTAA</sequence>
<dbReference type="Proteomes" id="UP001223978">
    <property type="component" value="Unassembled WGS sequence"/>
</dbReference>
<organism evidence="1 2">
    <name type="scientific">Streptomyces cavernicola</name>
    <dbReference type="NCBI Taxonomy" id="3043613"/>
    <lineage>
        <taxon>Bacteria</taxon>
        <taxon>Bacillati</taxon>
        <taxon>Actinomycetota</taxon>
        <taxon>Actinomycetes</taxon>
        <taxon>Kitasatosporales</taxon>
        <taxon>Streptomycetaceae</taxon>
        <taxon>Streptomyces</taxon>
    </lineage>
</organism>
<proteinExistence type="predicted"/>
<protein>
    <submittedName>
        <fullName evidence="1">Sporulation protein</fullName>
    </submittedName>
</protein>
<dbReference type="RefSeq" id="WP_282542905.1">
    <property type="nucleotide sequence ID" value="NZ_JASCIQ010000013.1"/>
</dbReference>
<evidence type="ECO:0000313" key="1">
    <source>
        <dbReference type="EMBL" id="MDI3404959.1"/>
    </source>
</evidence>
<gene>
    <name evidence="1" type="ORF">QIS96_14165</name>
</gene>
<name>A0ABT6SAZ3_9ACTN</name>
<dbReference type="InterPro" id="IPR011990">
    <property type="entry name" value="TPR-like_helical_dom_sf"/>
</dbReference>
<keyword evidence="2" id="KW-1185">Reference proteome</keyword>
<dbReference type="Gene3D" id="1.25.40.10">
    <property type="entry name" value="Tetratricopeptide repeat domain"/>
    <property type="match status" value="1"/>
</dbReference>
<dbReference type="EMBL" id="JASCIQ010000013">
    <property type="protein sequence ID" value="MDI3404959.1"/>
    <property type="molecule type" value="Genomic_DNA"/>
</dbReference>
<reference evidence="1 2" key="1">
    <citation type="submission" date="2023-05" db="EMBL/GenBank/DDBJ databases">
        <title>Draft genome sequence of Streptomyces sp. B-S-A6 isolated from a cave soil in Thailand.</title>
        <authorList>
            <person name="Chamroensaksri N."/>
            <person name="Muangham S."/>
        </authorList>
    </citation>
    <scope>NUCLEOTIDE SEQUENCE [LARGE SCALE GENOMIC DNA]</scope>
    <source>
        <strain evidence="1 2">B-S-A6</strain>
    </source>
</reference>
<accession>A0ABT6SAZ3</accession>
<comment type="caution">
    <text evidence="1">The sequence shown here is derived from an EMBL/GenBank/DDBJ whole genome shotgun (WGS) entry which is preliminary data.</text>
</comment>